<evidence type="ECO:0000313" key="8">
    <source>
        <dbReference type="Proteomes" id="UP001634394"/>
    </source>
</evidence>
<protein>
    <recommendedName>
        <fullName evidence="9">Transmembrane protein 50B</fullName>
    </recommendedName>
</protein>
<keyword evidence="3 6" id="KW-0812">Transmembrane</keyword>
<feature type="transmembrane region" description="Helical" evidence="6">
    <location>
        <begin position="130"/>
        <end position="149"/>
    </location>
</feature>
<evidence type="ECO:0000256" key="5">
    <source>
        <dbReference type="ARBA" id="ARBA00023136"/>
    </source>
</evidence>
<keyword evidence="5 6" id="KW-0472">Membrane</keyword>
<evidence type="ECO:0000256" key="2">
    <source>
        <dbReference type="ARBA" id="ARBA00005335"/>
    </source>
</evidence>
<evidence type="ECO:0000256" key="1">
    <source>
        <dbReference type="ARBA" id="ARBA00004141"/>
    </source>
</evidence>
<comment type="similarity">
    <text evidence="2">Belongs to the UPF0220 family.</text>
</comment>
<proteinExistence type="inferred from homology"/>
<sequence length="159" mass="17472">MSGFLDNCQWPRCECIELGERRNFVASVVAGVLFFTGWWIVIDAAATHPSQAEFPHACHTCGAIGTVAFFLINSVSNGQIRGDSYNTGCLGQTAARVWLFIGFLLGFGALIAASWILFGLYVVPAKQPEWPGVAIFLQNALIFFSTIIFKFGRTEDLWA</sequence>
<accession>A0ABD3X9H2</accession>
<keyword evidence="4 6" id="KW-1133">Transmembrane helix</keyword>
<dbReference type="InterPro" id="IPR007919">
    <property type="entry name" value="UPF0220"/>
</dbReference>
<evidence type="ECO:0000256" key="4">
    <source>
        <dbReference type="ARBA" id="ARBA00022989"/>
    </source>
</evidence>
<dbReference type="PANTHER" id="PTHR13180">
    <property type="entry name" value="SMALL MEMBRANE PROTEIN-RELATED"/>
    <property type="match status" value="1"/>
</dbReference>
<comment type="caution">
    <text evidence="7">The sequence shown here is derived from an EMBL/GenBank/DDBJ whole genome shotgun (WGS) entry which is preliminary data.</text>
</comment>
<comment type="subcellular location">
    <subcellularLocation>
        <location evidence="1">Membrane</location>
        <topology evidence="1">Multi-pass membrane protein</topology>
    </subcellularLocation>
</comment>
<evidence type="ECO:0008006" key="9">
    <source>
        <dbReference type="Google" id="ProtNLM"/>
    </source>
</evidence>
<feature type="transmembrane region" description="Helical" evidence="6">
    <location>
        <begin position="24"/>
        <end position="42"/>
    </location>
</feature>
<feature type="transmembrane region" description="Helical" evidence="6">
    <location>
        <begin position="97"/>
        <end position="118"/>
    </location>
</feature>
<evidence type="ECO:0000256" key="6">
    <source>
        <dbReference type="SAM" id="Phobius"/>
    </source>
</evidence>
<name>A0ABD3X9H2_SINWO</name>
<reference evidence="7 8" key="1">
    <citation type="submission" date="2024-11" db="EMBL/GenBank/DDBJ databases">
        <title>Chromosome-level genome assembly of the freshwater bivalve Anodonta woodiana.</title>
        <authorList>
            <person name="Chen X."/>
        </authorList>
    </citation>
    <scope>NUCLEOTIDE SEQUENCE [LARGE SCALE GENOMIC DNA]</scope>
    <source>
        <strain evidence="7">MN2024</strain>
        <tissue evidence="7">Gills</tissue>
    </source>
</reference>
<evidence type="ECO:0000313" key="7">
    <source>
        <dbReference type="EMBL" id="KAL3881545.1"/>
    </source>
</evidence>
<organism evidence="7 8">
    <name type="scientific">Sinanodonta woodiana</name>
    <name type="common">Chinese pond mussel</name>
    <name type="synonym">Anodonta woodiana</name>
    <dbReference type="NCBI Taxonomy" id="1069815"/>
    <lineage>
        <taxon>Eukaryota</taxon>
        <taxon>Metazoa</taxon>
        <taxon>Spiralia</taxon>
        <taxon>Lophotrochozoa</taxon>
        <taxon>Mollusca</taxon>
        <taxon>Bivalvia</taxon>
        <taxon>Autobranchia</taxon>
        <taxon>Heteroconchia</taxon>
        <taxon>Palaeoheterodonta</taxon>
        <taxon>Unionida</taxon>
        <taxon>Unionoidea</taxon>
        <taxon>Unionidae</taxon>
        <taxon>Unioninae</taxon>
        <taxon>Sinanodonta</taxon>
    </lineage>
</organism>
<dbReference type="Proteomes" id="UP001634394">
    <property type="component" value="Unassembled WGS sequence"/>
</dbReference>
<dbReference type="EMBL" id="JBJQND010000003">
    <property type="protein sequence ID" value="KAL3881545.1"/>
    <property type="molecule type" value="Genomic_DNA"/>
</dbReference>
<dbReference type="AlphaFoldDB" id="A0ABD3X9H2"/>
<evidence type="ECO:0000256" key="3">
    <source>
        <dbReference type="ARBA" id="ARBA00022692"/>
    </source>
</evidence>
<dbReference type="GO" id="GO:0016020">
    <property type="term" value="C:membrane"/>
    <property type="evidence" value="ECO:0007669"/>
    <property type="project" value="UniProtKB-SubCell"/>
</dbReference>
<keyword evidence="8" id="KW-1185">Reference proteome</keyword>
<gene>
    <name evidence="7" type="ORF">ACJMK2_027974</name>
</gene>
<dbReference type="Pfam" id="PF05255">
    <property type="entry name" value="UPF0220"/>
    <property type="match status" value="1"/>
</dbReference>
<feature type="transmembrane region" description="Helical" evidence="6">
    <location>
        <begin position="54"/>
        <end position="76"/>
    </location>
</feature>